<reference evidence="3" key="1">
    <citation type="submission" date="2012-11" db="EMBL/GenBank/DDBJ databases">
        <authorList>
            <person name="Lucero-Rivera Y.E."/>
            <person name="Tovar-Ramirez D."/>
        </authorList>
    </citation>
    <scope>NUCLEOTIDE SEQUENCE [LARGE SCALE GENOMIC DNA]</scope>
    <source>
        <strain evidence="3">Araruama</strain>
    </source>
</reference>
<sequence>MRQNNKRTIFISYSHEDKKWKDRIKPHLVILEKLGCNIIVWDDRKINSGEKWYSELHEAMEQAIVSICLISANYLSSDFCIKEEIPFLLEKQEKQGMTIIPLLIRPCLWKAFSWISSIQMLPRDGKSVIIDYKDNWDVVFTEVAERIFSIIDNPNNKGNKSPLAPLSNLEFFQKVDLTRMPFTGAELFGRKKELEFLNNAWLSETINIVSLVGWGGFGKTTLVNKWLEIMEQNNFSNAQRIFAWSFYRQGTGDLVTSADQFIFEALAFFDDFAPSEGSLWDRGKRLEKLSNKYRTLLILDGMEILQSEHYLDQGEIKDPSLAIFLKCFANRPYNKNTLCLITTRKALPKSIYPERSLFQLNVEVFSKDAGRSLLRVLNVRGTDHELEDASESFSNHALALNLLGGYLTDIKGHHITNIFMIPDLEINNTHNKESKHAHRMLEAFERKFENSYQIELLYILGLFDRPIEFKAIKTIIHHIPISGLNIFLSNLSEADLLRTIQKLRHCRIILQESFHKPDIIDCHPIVREYFREQLRKTNPKGWIIAHKCLYEYYKNLPKKYLPDTLEEMEPLLLATIHGCLAGNHQQVRDEVFWARIHRKRNHYIWHTLGAFSSYISVLSYFFDQTWISPVKGLNDLTNAGILNWASVSLRALGRLRDAEQPMYAALEKFIEQKNWRQASMNADNISDICLTSGRLKKAISYARKSVVFADKCSDIKQSINTRSSLAYVLHQVGKQKESEKYFREAETIQKQSEPEKKFLYSLNNFQFCDLLLNQGLYEEVIKRSIYSLTISEQKQWILIIALDNLSLGIAHLFLATENKTNNSLKKASIFINDSVEGLRKAGQQDEIPRGLLARASLNRIKKTLNTRGMILMKCLIYQNNQKWNYILLIII</sequence>
<dbReference type="InterPro" id="IPR000157">
    <property type="entry name" value="TIR_dom"/>
</dbReference>
<dbReference type="InterPro" id="IPR027417">
    <property type="entry name" value="P-loop_NTPase"/>
</dbReference>
<dbReference type="GO" id="GO:0007165">
    <property type="term" value="P:signal transduction"/>
    <property type="evidence" value="ECO:0007669"/>
    <property type="project" value="InterPro"/>
</dbReference>
<dbReference type="Proteomes" id="UP000189670">
    <property type="component" value="Unassembled WGS sequence"/>
</dbReference>
<dbReference type="Gene3D" id="3.40.50.10140">
    <property type="entry name" value="Toll/interleukin-1 receptor homology (TIR) domain"/>
    <property type="match status" value="1"/>
</dbReference>
<comment type="caution">
    <text evidence="2">The sequence shown here is derived from an EMBL/GenBank/DDBJ whole genome shotgun (WGS) entry which is preliminary data.</text>
</comment>
<organism evidence="2 3">
    <name type="scientific">Candidatus Magnetoglobus multicellularis str. Araruama</name>
    <dbReference type="NCBI Taxonomy" id="890399"/>
    <lineage>
        <taxon>Bacteria</taxon>
        <taxon>Pseudomonadati</taxon>
        <taxon>Thermodesulfobacteriota</taxon>
        <taxon>Desulfobacteria</taxon>
        <taxon>Desulfobacterales</taxon>
        <taxon>Desulfobacteraceae</taxon>
        <taxon>Candidatus Magnetoglobus</taxon>
    </lineage>
</organism>
<proteinExistence type="predicted"/>
<name>A0A1V1P9X2_9BACT</name>
<dbReference type="SUPFAM" id="SSF48452">
    <property type="entry name" value="TPR-like"/>
    <property type="match status" value="1"/>
</dbReference>
<dbReference type="SUPFAM" id="SSF52200">
    <property type="entry name" value="Toll/Interleukin receptor TIR domain"/>
    <property type="match status" value="1"/>
</dbReference>
<dbReference type="InterPro" id="IPR035897">
    <property type="entry name" value="Toll_tir_struct_dom_sf"/>
</dbReference>
<protein>
    <submittedName>
        <fullName evidence="2">WD repeat-containing protein</fullName>
    </submittedName>
</protein>
<dbReference type="Pfam" id="PF13676">
    <property type="entry name" value="TIR_2"/>
    <property type="match status" value="1"/>
</dbReference>
<feature type="domain" description="TIR" evidence="1">
    <location>
        <begin position="5"/>
        <end position="132"/>
    </location>
</feature>
<gene>
    <name evidence="2" type="ORF">OMM_02376</name>
</gene>
<dbReference type="Gene3D" id="1.25.40.10">
    <property type="entry name" value="Tetratricopeptide repeat domain"/>
    <property type="match status" value="1"/>
</dbReference>
<evidence type="ECO:0000259" key="1">
    <source>
        <dbReference type="PROSITE" id="PS50104"/>
    </source>
</evidence>
<accession>A0A1V1P9X2</accession>
<dbReference type="InterPro" id="IPR011990">
    <property type="entry name" value="TPR-like_helical_dom_sf"/>
</dbReference>
<evidence type="ECO:0000313" key="2">
    <source>
        <dbReference type="EMBL" id="ETR71588.1"/>
    </source>
</evidence>
<dbReference type="PROSITE" id="PS50104">
    <property type="entry name" value="TIR"/>
    <property type="match status" value="1"/>
</dbReference>
<dbReference type="PRINTS" id="PR00364">
    <property type="entry name" value="DISEASERSIST"/>
</dbReference>
<evidence type="ECO:0000313" key="3">
    <source>
        <dbReference type="Proteomes" id="UP000189670"/>
    </source>
</evidence>
<dbReference type="SMART" id="SM00255">
    <property type="entry name" value="TIR"/>
    <property type="match status" value="1"/>
</dbReference>
<dbReference type="Gene3D" id="3.40.50.300">
    <property type="entry name" value="P-loop containing nucleotide triphosphate hydrolases"/>
    <property type="match status" value="1"/>
</dbReference>
<dbReference type="AlphaFoldDB" id="A0A1V1P9X2"/>
<dbReference type="EMBL" id="ATBP01000250">
    <property type="protein sequence ID" value="ETR71588.1"/>
    <property type="molecule type" value="Genomic_DNA"/>
</dbReference>
<dbReference type="SUPFAM" id="SSF52540">
    <property type="entry name" value="P-loop containing nucleoside triphosphate hydrolases"/>
    <property type="match status" value="1"/>
</dbReference>